<evidence type="ECO:0008006" key="5">
    <source>
        <dbReference type="Google" id="ProtNLM"/>
    </source>
</evidence>
<feature type="domain" description="Cas6b C-terminal" evidence="1">
    <location>
        <begin position="109"/>
        <end position="221"/>
    </location>
</feature>
<evidence type="ECO:0000313" key="4">
    <source>
        <dbReference type="Proteomes" id="UP000230000"/>
    </source>
</evidence>
<comment type="caution">
    <text evidence="3">The sequence shown here is derived from an EMBL/GenBank/DDBJ whole genome shotgun (WGS) entry which is preliminary data.</text>
</comment>
<protein>
    <recommendedName>
        <fullName evidence="5">DNA repair protein</fullName>
    </recommendedName>
</protein>
<evidence type="ECO:0000259" key="2">
    <source>
        <dbReference type="Pfam" id="PF17955"/>
    </source>
</evidence>
<organism evidence="3 4">
    <name type="scientific">Thermoflavifilum aggregans</name>
    <dbReference type="NCBI Taxonomy" id="454188"/>
    <lineage>
        <taxon>Bacteria</taxon>
        <taxon>Pseudomonadati</taxon>
        <taxon>Bacteroidota</taxon>
        <taxon>Chitinophagia</taxon>
        <taxon>Chitinophagales</taxon>
        <taxon>Chitinophagaceae</taxon>
        <taxon>Thermoflavifilum</taxon>
    </lineage>
</organism>
<name>A0A2M9CUJ5_9BACT</name>
<proteinExistence type="predicted"/>
<dbReference type="RefSeq" id="WP_100314180.1">
    <property type="nucleotide sequence ID" value="NZ_PGFG01000001.1"/>
</dbReference>
<gene>
    <name evidence="3" type="ORF">BXY57_1175</name>
</gene>
<dbReference type="Pfam" id="PF17262">
    <property type="entry name" value="Cas6b_C"/>
    <property type="match status" value="1"/>
</dbReference>
<dbReference type="AlphaFoldDB" id="A0A2M9CUJ5"/>
<sequence length="226" mass="26365">MKKLRTLLIRFEQELPAWKTPAFRGAVIEKVGRDGILFHQHAGDQEYVYRYPLIQYKSIQHKPAILCLGDGVDEIHKLFEKKSWVIYVNDEKYELVVEKLNLGNITINVWNNSYTYTLSRWLALNEKNYEVYKTMQSELDQLAMLEKILVGNILSFAKGIDWHVDREIKVRIHELKGVKKLTYKDAQLMGFNLVFSTNVYLPEYIGLGKGVSHGFGVVRKIREKKS</sequence>
<dbReference type="OrthoDB" id="656505at2"/>
<dbReference type="InterPro" id="IPR041528">
    <property type="entry name" value="Cas6b_N"/>
</dbReference>
<dbReference type="Pfam" id="PF17955">
    <property type="entry name" value="Cas6b_N"/>
    <property type="match status" value="1"/>
</dbReference>
<feature type="domain" description="Cas6b N-terminal" evidence="2">
    <location>
        <begin position="3"/>
        <end position="102"/>
    </location>
</feature>
<dbReference type="Proteomes" id="UP000230000">
    <property type="component" value="Unassembled WGS sequence"/>
</dbReference>
<evidence type="ECO:0000259" key="1">
    <source>
        <dbReference type="Pfam" id="PF17262"/>
    </source>
</evidence>
<reference evidence="3 4" key="1">
    <citation type="submission" date="2017-11" db="EMBL/GenBank/DDBJ databases">
        <title>Genomic Encyclopedia of Archaeal and Bacterial Type Strains, Phase II (KMG-II): From Individual Species to Whole Genera.</title>
        <authorList>
            <person name="Goeker M."/>
        </authorList>
    </citation>
    <scope>NUCLEOTIDE SEQUENCE [LARGE SCALE GENOMIC DNA]</scope>
    <source>
        <strain evidence="3 4">DSM 27268</strain>
    </source>
</reference>
<keyword evidence="4" id="KW-1185">Reference proteome</keyword>
<dbReference type="InterPro" id="IPR020209">
    <property type="entry name" value="Cas6b_C"/>
</dbReference>
<dbReference type="EMBL" id="PGFG01000001">
    <property type="protein sequence ID" value="PJJ75596.1"/>
    <property type="molecule type" value="Genomic_DNA"/>
</dbReference>
<accession>A0A2M9CUJ5</accession>
<evidence type="ECO:0000313" key="3">
    <source>
        <dbReference type="EMBL" id="PJJ75596.1"/>
    </source>
</evidence>